<evidence type="ECO:0000256" key="5">
    <source>
        <dbReference type="ARBA" id="ARBA00023163"/>
    </source>
</evidence>
<dbReference type="InterPro" id="IPR036890">
    <property type="entry name" value="HATPase_C_sf"/>
</dbReference>
<dbReference type="SMART" id="SM00342">
    <property type="entry name" value="HTH_ARAC"/>
    <property type="match status" value="1"/>
</dbReference>
<reference evidence="12" key="1">
    <citation type="journal article" date="2019" name="Int. J. Syst. Evol. Microbiol.">
        <title>The Global Catalogue of Microorganisms (GCM) 10K type strain sequencing project: providing services to taxonomists for standard genome sequencing and annotation.</title>
        <authorList>
            <consortium name="The Broad Institute Genomics Platform"/>
            <consortium name="The Broad Institute Genome Sequencing Center for Infectious Disease"/>
            <person name="Wu L."/>
            <person name="Ma J."/>
        </authorList>
    </citation>
    <scope>NUCLEOTIDE SEQUENCE [LARGE SCALE GENOMIC DNA]</scope>
    <source>
        <strain evidence="12">JCM 17630</strain>
    </source>
</reference>
<dbReference type="EMBL" id="BAABCA010000002">
    <property type="protein sequence ID" value="GAA4232832.1"/>
    <property type="molecule type" value="Genomic_DNA"/>
</dbReference>
<evidence type="ECO:0000256" key="2">
    <source>
        <dbReference type="ARBA" id="ARBA00012438"/>
    </source>
</evidence>
<dbReference type="PANTHER" id="PTHR43547">
    <property type="entry name" value="TWO-COMPONENT HISTIDINE KINASE"/>
    <property type="match status" value="1"/>
</dbReference>
<dbReference type="SUPFAM" id="SSF63829">
    <property type="entry name" value="Calcium-dependent phosphotriesterase"/>
    <property type="match status" value="3"/>
</dbReference>
<sequence length="1382" mass="158306">MDNKIENINNYIINLFFIKRSMLYFFFFLASLCVYTQNKNTFNKNLNFKNISTKDGLSQRSVISILQDNEGFLWFGTRYGLNKYDGVNFKVYNYNSEDENSLSHNRITEITLDNQGQIWVGTMKGLNLYNRKEDNFIRIKKYSNTLEYYTNTIKDIAPIDSTFMWVATDVGVDKLNTKTLETLSITSNNVLSIVDDKESALWICTEKNIEVYNYKLNVFKTFKYPENSSPHAVTNSVVELYKDKDHNIWLGYHGGLAFFNPITKRFEDYLVNSKKIIDNPVRTICQDKEGVFWIGSYSGLYRFNHEIKTIFKYENDVNNSNSLSQNSIYSILEDARGDLWIGTWAGGIDYLDRNSSHFFTLTAGIGNRHLNYKVVSSIVEDAHQNLWIGTEGGGLNFYNTKDQKFTYYKGESNDIGGLTSNNVKDIIKDYQGNLWVGTHGGGLNYINIKEDHSKNIQYQSFYRDSRALSDNKITALIEDSKHNLWIGTNEGGLNFFNTKTKKFTKIPDPNNIIGTFVYTIEKSMDNNTIYVGSSNGLAKIDIDKKIIESVNYRDKPQGPFSVNQVISIYETSNNNLWVGTEGDGLYKYNLITKKSTSYGLKDGLPNEVVYAILPDDNNNIWVSTNKGISRINRDTKQIKTFDKIDGLQGNEFNYGASLKTKNGELIFGGSNGVTIFNPDNIIDNDSYMPPIHISGFKVRNKPYLKSVESFDKIELAHNQNDFSFDFVALGYSNSKKNLYAYKLDGFDSDWNYIGNKQTATYTNINPGNYKFYVKASNSNGVWGNVTKGVTLHIKKPFWATWLAYFIYVSLLLAIALTIRKYNLLRVKDRNQLKQERLDREHIEEVNRLKLQLFTNISHDFRTPLTLIIGPLKRLIDKNKADEGLQKQLSGMYRNATILLQLINQLLDFRKSESGKLKLMATKRNIVPFLENIKLSFEELANNRSIDYTFVSDNKFYEVWFDEIEMKKVVLNVLSNAFKFTPSKGEISLHISTDDNLVLESKQLKIIIKDNGKGIREEDLPHIFDRFFQLGQHHELRSGTGVGLALAKDIVLLHKGQILVESEQGKGTQFTILLPLGKTHLSKKEMIVNEELLDGFTNNLDYYDPAVMNLGWVGEESKTQEVFIKDGLSSILLVEDNDEVRSFVKGIFEGLYNVFEAKNGEEGIHIAQSLSVDLIISDVMMPKMDGLELCHQIKTNIKTSHIPVLLLTARTSSKVQSQGYKIGADVYLTKPFDAQTLKLQVQNILKSRRLLIEKFKKDILLEPKEITVVSTDEVFLKKAMEIIEENVSNSEFNVNKFCEDLAMSRTVVYKKVKVLTGQSISEFIRTIRLKKASQLLRNTDMSISEIVYDVGFNDIKYFRKCFKTAFNQTPSLHRKFSKQNEVV</sequence>
<dbReference type="InterPro" id="IPR013783">
    <property type="entry name" value="Ig-like_fold"/>
</dbReference>
<dbReference type="InterPro" id="IPR003661">
    <property type="entry name" value="HisK_dim/P_dom"/>
</dbReference>
<dbReference type="PANTHER" id="PTHR43547:SF2">
    <property type="entry name" value="HYBRID SIGNAL TRANSDUCTION HISTIDINE KINASE C"/>
    <property type="match status" value="1"/>
</dbReference>
<dbReference type="SUPFAM" id="SSF52172">
    <property type="entry name" value="CheY-like"/>
    <property type="match status" value="1"/>
</dbReference>
<evidence type="ECO:0000313" key="11">
    <source>
        <dbReference type="EMBL" id="GAA4232832.1"/>
    </source>
</evidence>
<dbReference type="InterPro" id="IPR015943">
    <property type="entry name" value="WD40/YVTN_repeat-like_dom_sf"/>
</dbReference>
<keyword evidence="4" id="KW-0805">Transcription regulation</keyword>
<dbReference type="InterPro" id="IPR036097">
    <property type="entry name" value="HisK_dim/P_sf"/>
</dbReference>
<dbReference type="CDD" id="cd17574">
    <property type="entry name" value="REC_OmpR"/>
    <property type="match status" value="1"/>
</dbReference>
<dbReference type="SUPFAM" id="SSF55874">
    <property type="entry name" value="ATPase domain of HSP90 chaperone/DNA topoisomerase II/histidine kinase"/>
    <property type="match status" value="1"/>
</dbReference>
<dbReference type="InterPro" id="IPR005467">
    <property type="entry name" value="His_kinase_dom"/>
</dbReference>
<feature type="transmembrane region" description="Helical" evidence="7">
    <location>
        <begin position="797"/>
        <end position="818"/>
    </location>
</feature>
<dbReference type="PROSITE" id="PS50109">
    <property type="entry name" value="HIS_KIN"/>
    <property type="match status" value="1"/>
</dbReference>
<dbReference type="Gene3D" id="2.130.10.10">
    <property type="entry name" value="YVTN repeat-like/Quinoprotein amine dehydrogenase"/>
    <property type="match status" value="2"/>
</dbReference>
<evidence type="ECO:0000256" key="7">
    <source>
        <dbReference type="SAM" id="Phobius"/>
    </source>
</evidence>
<dbReference type="Gene3D" id="2.60.40.10">
    <property type="entry name" value="Immunoglobulins"/>
    <property type="match status" value="1"/>
</dbReference>
<keyword evidence="7" id="KW-1133">Transmembrane helix</keyword>
<dbReference type="InterPro" id="IPR011110">
    <property type="entry name" value="Reg_prop"/>
</dbReference>
<dbReference type="Proteomes" id="UP001501496">
    <property type="component" value="Unassembled WGS sequence"/>
</dbReference>
<dbReference type="InterPro" id="IPR001789">
    <property type="entry name" value="Sig_transdc_resp-reg_receiver"/>
</dbReference>
<dbReference type="CDD" id="cd00082">
    <property type="entry name" value="HisKA"/>
    <property type="match status" value="1"/>
</dbReference>
<dbReference type="InterPro" id="IPR009057">
    <property type="entry name" value="Homeodomain-like_sf"/>
</dbReference>
<evidence type="ECO:0000256" key="3">
    <source>
        <dbReference type="ARBA" id="ARBA00022553"/>
    </source>
</evidence>
<dbReference type="SUPFAM" id="SSF47384">
    <property type="entry name" value="Homodimeric domain of signal transducing histidine kinase"/>
    <property type="match status" value="1"/>
</dbReference>
<protein>
    <recommendedName>
        <fullName evidence="2">histidine kinase</fullName>
        <ecNumber evidence="2">2.7.13.3</ecNumber>
    </recommendedName>
</protein>
<dbReference type="InterPro" id="IPR004358">
    <property type="entry name" value="Sig_transdc_His_kin-like_C"/>
</dbReference>
<dbReference type="Gene3D" id="3.40.50.2300">
    <property type="match status" value="1"/>
</dbReference>
<dbReference type="InterPro" id="IPR003594">
    <property type="entry name" value="HATPase_dom"/>
</dbReference>
<organism evidence="11 12">
    <name type="scientific">Postechiella marina</name>
    <dbReference type="NCBI Taxonomy" id="943941"/>
    <lineage>
        <taxon>Bacteria</taxon>
        <taxon>Pseudomonadati</taxon>
        <taxon>Bacteroidota</taxon>
        <taxon>Flavobacteriia</taxon>
        <taxon>Flavobacteriales</taxon>
        <taxon>Flavobacteriaceae</taxon>
        <taxon>Postechiella</taxon>
    </lineage>
</organism>
<keyword evidence="3 6" id="KW-0597">Phosphoprotein</keyword>
<dbReference type="Pfam" id="PF02518">
    <property type="entry name" value="HATPase_c"/>
    <property type="match status" value="1"/>
</dbReference>
<dbReference type="Pfam" id="PF00072">
    <property type="entry name" value="Response_reg"/>
    <property type="match status" value="1"/>
</dbReference>
<keyword evidence="7" id="KW-0812">Transmembrane</keyword>
<dbReference type="RefSeq" id="WP_344786839.1">
    <property type="nucleotide sequence ID" value="NZ_BAABCA010000002.1"/>
</dbReference>
<evidence type="ECO:0000259" key="9">
    <source>
        <dbReference type="PROSITE" id="PS50109"/>
    </source>
</evidence>
<evidence type="ECO:0000259" key="8">
    <source>
        <dbReference type="PROSITE" id="PS01124"/>
    </source>
</evidence>
<comment type="caution">
    <text evidence="11">The sequence shown here is derived from an EMBL/GenBank/DDBJ whole genome shotgun (WGS) entry which is preliminary data.</text>
</comment>
<comment type="catalytic activity">
    <reaction evidence="1">
        <text>ATP + protein L-histidine = ADP + protein N-phospho-L-histidine.</text>
        <dbReference type="EC" id="2.7.13.3"/>
    </reaction>
</comment>
<feature type="domain" description="Response regulatory" evidence="10">
    <location>
        <begin position="1129"/>
        <end position="1244"/>
    </location>
</feature>
<dbReference type="InterPro" id="IPR018060">
    <property type="entry name" value="HTH_AraC"/>
</dbReference>
<dbReference type="CDD" id="cd00075">
    <property type="entry name" value="HATPase"/>
    <property type="match status" value="1"/>
</dbReference>
<dbReference type="PRINTS" id="PR00344">
    <property type="entry name" value="BCTRLSENSOR"/>
</dbReference>
<feature type="domain" description="HTH araC/xylS-type" evidence="8">
    <location>
        <begin position="1276"/>
        <end position="1375"/>
    </location>
</feature>
<keyword evidence="12" id="KW-1185">Reference proteome</keyword>
<dbReference type="SMART" id="SM00387">
    <property type="entry name" value="HATPase_c"/>
    <property type="match status" value="1"/>
</dbReference>
<dbReference type="InterPro" id="IPR011006">
    <property type="entry name" value="CheY-like_superfamily"/>
</dbReference>
<keyword evidence="5" id="KW-0804">Transcription</keyword>
<proteinExistence type="predicted"/>
<feature type="modified residue" description="4-aspartylphosphate" evidence="6">
    <location>
        <position position="1177"/>
    </location>
</feature>
<dbReference type="SMART" id="SM00388">
    <property type="entry name" value="HisKA"/>
    <property type="match status" value="1"/>
</dbReference>
<dbReference type="InterPro" id="IPR011123">
    <property type="entry name" value="Y_Y_Y"/>
</dbReference>
<dbReference type="PROSITE" id="PS01124">
    <property type="entry name" value="HTH_ARAC_FAMILY_2"/>
    <property type="match status" value="1"/>
</dbReference>
<dbReference type="PROSITE" id="PS50110">
    <property type="entry name" value="RESPONSE_REGULATORY"/>
    <property type="match status" value="1"/>
</dbReference>
<evidence type="ECO:0000256" key="6">
    <source>
        <dbReference type="PROSITE-ProRule" id="PRU00169"/>
    </source>
</evidence>
<evidence type="ECO:0000313" key="12">
    <source>
        <dbReference type="Proteomes" id="UP001501496"/>
    </source>
</evidence>
<dbReference type="Pfam" id="PF00512">
    <property type="entry name" value="HisKA"/>
    <property type="match status" value="1"/>
</dbReference>
<dbReference type="Gene3D" id="1.10.10.60">
    <property type="entry name" value="Homeodomain-like"/>
    <property type="match status" value="1"/>
</dbReference>
<evidence type="ECO:0000256" key="4">
    <source>
        <dbReference type="ARBA" id="ARBA00023015"/>
    </source>
</evidence>
<feature type="domain" description="Histidine kinase" evidence="9">
    <location>
        <begin position="855"/>
        <end position="1077"/>
    </location>
</feature>
<dbReference type="Pfam" id="PF12833">
    <property type="entry name" value="HTH_18"/>
    <property type="match status" value="1"/>
</dbReference>
<dbReference type="SUPFAM" id="SSF46689">
    <property type="entry name" value="Homeodomain-like"/>
    <property type="match status" value="1"/>
</dbReference>
<dbReference type="SMART" id="SM00448">
    <property type="entry name" value="REC"/>
    <property type="match status" value="1"/>
</dbReference>
<gene>
    <name evidence="11" type="ORF">GCM10022291_08440</name>
</gene>
<dbReference type="Gene3D" id="3.30.565.10">
    <property type="entry name" value="Histidine kinase-like ATPase, C-terminal domain"/>
    <property type="match status" value="1"/>
</dbReference>
<dbReference type="EC" id="2.7.13.3" evidence="2"/>
<accession>A0ABP8C3P7</accession>
<evidence type="ECO:0000259" key="10">
    <source>
        <dbReference type="PROSITE" id="PS50110"/>
    </source>
</evidence>
<dbReference type="Pfam" id="PF07495">
    <property type="entry name" value="Y_Y_Y"/>
    <property type="match status" value="1"/>
</dbReference>
<name>A0ABP8C3P7_9FLAO</name>
<dbReference type="Gene3D" id="1.10.287.130">
    <property type="match status" value="1"/>
</dbReference>
<evidence type="ECO:0000256" key="1">
    <source>
        <dbReference type="ARBA" id="ARBA00000085"/>
    </source>
</evidence>
<keyword evidence="7" id="KW-0472">Membrane</keyword>
<dbReference type="Pfam" id="PF07494">
    <property type="entry name" value="Reg_prop"/>
    <property type="match status" value="9"/>
</dbReference>
<feature type="transmembrane region" description="Helical" evidence="7">
    <location>
        <begin position="21"/>
        <end position="38"/>
    </location>
</feature>